<name>A0A974NCY1_9GAMM</name>
<proteinExistence type="predicted"/>
<dbReference type="NCBIfam" id="TIGR02448">
    <property type="entry name" value="conserverd hypothetical protein"/>
    <property type="match status" value="1"/>
</dbReference>
<evidence type="ECO:0000313" key="2">
    <source>
        <dbReference type="EMBL" id="QQP84314.1"/>
    </source>
</evidence>
<dbReference type="KEGG" id="eaz:JHT90_07695"/>
<dbReference type="InterPro" id="IPR012661">
    <property type="entry name" value="CHP02448"/>
</dbReference>
<evidence type="ECO:0000256" key="1">
    <source>
        <dbReference type="SAM" id="SignalP"/>
    </source>
</evidence>
<accession>A0A974NCY1</accession>
<dbReference type="Proteomes" id="UP000595278">
    <property type="component" value="Chromosome"/>
</dbReference>
<feature type="chain" id="PRO_5037422823" evidence="1">
    <location>
        <begin position="28"/>
        <end position="130"/>
    </location>
</feature>
<organism evidence="2 3">
    <name type="scientific">Entomomonas asaccharolytica</name>
    <dbReference type="NCBI Taxonomy" id="2785331"/>
    <lineage>
        <taxon>Bacteria</taxon>
        <taxon>Pseudomonadati</taxon>
        <taxon>Pseudomonadota</taxon>
        <taxon>Gammaproteobacteria</taxon>
        <taxon>Pseudomonadales</taxon>
        <taxon>Pseudomonadaceae</taxon>
        <taxon>Entomomonas</taxon>
    </lineage>
</organism>
<dbReference type="AlphaFoldDB" id="A0A974NCY1"/>
<reference evidence="2 3" key="1">
    <citation type="submission" date="2021-01" db="EMBL/GenBank/DDBJ databases">
        <title>Entomomonas sp. F2A isolated from a house cricket (Acheta domesticus).</title>
        <authorList>
            <person name="Spergser J."/>
            <person name="Busse H.-J."/>
        </authorList>
    </citation>
    <scope>NUCLEOTIDE SEQUENCE [LARGE SCALE GENOMIC DNA]</scope>
    <source>
        <strain evidence="2 3">F2A</strain>
    </source>
</reference>
<dbReference type="RefSeq" id="WP_201090212.1">
    <property type="nucleotide sequence ID" value="NZ_CP067393.1"/>
</dbReference>
<sequence length="130" mass="14075">MIVKSSFKKVIAFSALLALFSTTTSKAEIVQEITEGCSSQAIVSGLCILLSPFYTTSIIVVVPSEWSGTAFGAKSKVIYDAKNDAATFVATNGQLKGTYLEAAFNLLRYEKPDYKRVDDMALAKAILTFN</sequence>
<dbReference type="Pfam" id="PF09498">
    <property type="entry name" value="DUF2388"/>
    <property type="match status" value="1"/>
</dbReference>
<keyword evidence="3" id="KW-1185">Reference proteome</keyword>
<keyword evidence="1" id="KW-0732">Signal</keyword>
<evidence type="ECO:0000313" key="3">
    <source>
        <dbReference type="Proteomes" id="UP000595278"/>
    </source>
</evidence>
<protein>
    <submittedName>
        <fullName evidence="2">DUF2388 domain-containing protein</fullName>
    </submittedName>
</protein>
<feature type="signal peptide" evidence="1">
    <location>
        <begin position="1"/>
        <end position="27"/>
    </location>
</feature>
<gene>
    <name evidence="2" type="ORF">JHT90_07695</name>
</gene>
<dbReference type="EMBL" id="CP067393">
    <property type="protein sequence ID" value="QQP84314.1"/>
    <property type="molecule type" value="Genomic_DNA"/>
</dbReference>